<dbReference type="RefSeq" id="WP_245375342.1">
    <property type="nucleotide sequence ID" value="NZ_JAGGLB010000003.1"/>
</dbReference>
<evidence type="ECO:0000313" key="3">
    <source>
        <dbReference type="Proteomes" id="UP001519287"/>
    </source>
</evidence>
<reference evidence="2 3" key="1">
    <citation type="submission" date="2021-03" db="EMBL/GenBank/DDBJ databases">
        <title>Genomic Encyclopedia of Type Strains, Phase IV (KMG-IV): sequencing the most valuable type-strain genomes for metagenomic binning, comparative biology and taxonomic classification.</title>
        <authorList>
            <person name="Goeker M."/>
        </authorList>
    </citation>
    <scope>NUCLEOTIDE SEQUENCE [LARGE SCALE GENOMIC DNA]</scope>
    <source>
        <strain evidence="2 3">DSM 26048</strain>
    </source>
</reference>
<dbReference type="SUPFAM" id="SSF56601">
    <property type="entry name" value="beta-lactamase/transpeptidase-like"/>
    <property type="match status" value="1"/>
</dbReference>
<dbReference type="InterPro" id="IPR050789">
    <property type="entry name" value="Diverse_Enzym_Activities"/>
</dbReference>
<accession>A0ABS4IR37</accession>
<evidence type="ECO:0000259" key="1">
    <source>
        <dbReference type="Pfam" id="PF00144"/>
    </source>
</evidence>
<keyword evidence="3" id="KW-1185">Reference proteome</keyword>
<comment type="caution">
    <text evidence="2">The sequence shown here is derived from an EMBL/GenBank/DDBJ whole genome shotgun (WGS) entry which is preliminary data.</text>
</comment>
<dbReference type="InterPro" id="IPR012338">
    <property type="entry name" value="Beta-lactam/transpept-like"/>
</dbReference>
<sequence>MISEIQKDFSERHGLSSRHILEFLLQVERSSLEVNSFILLQNGKATAQFYRNPYRKNSPQLLFSLSKSFTSIAVGIARDEGFLDLSDKVISFFPDKVPDHISENLSYMTVHHLLSMNAGHHDNIYGYVEKETDWVKAFLSLEIEHKPGTYYRYSTHSTYMLAAILEKVTGQNLTEFLTPRLFEPLGISNPSWETCPLGITAGGMGLSIPTEGIAKFGQMLLNKGMYNGQRIVSEAYINLATKEQSDTRRGEDRIDFAQGYGYQFFLCREGCFMGNGGYGQLCFVAPKANIVIAATSNFSSMRQLQTLLHLIYEHLLGQIGTEIAEDDEGQKLLHTHLSSIAYPFTKPETLSATVFNIDNRHYSLKENDQHISQLGFFYRDEKLEFQITYEDKTVKSYLFNFDDLMYSSDLFTKDLATHQQELITHTCWKDANLLELTLLYIETPYVVKYSISFNDRRIELHYTSNLFNEFIQTGYLF</sequence>
<dbReference type="InterPro" id="IPR001466">
    <property type="entry name" value="Beta-lactam-related"/>
</dbReference>
<organism evidence="2 3">
    <name type="scientific">Paenibacillus eucommiae</name>
    <dbReference type="NCBI Taxonomy" id="1355755"/>
    <lineage>
        <taxon>Bacteria</taxon>
        <taxon>Bacillati</taxon>
        <taxon>Bacillota</taxon>
        <taxon>Bacilli</taxon>
        <taxon>Bacillales</taxon>
        <taxon>Paenibacillaceae</taxon>
        <taxon>Paenibacillus</taxon>
    </lineage>
</organism>
<protein>
    <submittedName>
        <fullName evidence="2">CubicO group peptidase (Beta-lactamase class C family)</fullName>
    </submittedName>
</protein>
<feature type="domain" description="Beta-lactamase-related" evidence="1">
    <location>
        <begin position="51"/>
        <end position="299"/>
    </location>
</feature>
<proteinExistence type="predicted"/>
<dbReference type="Pfam" id="PF00144">
    <property type="entry name" value="Beta-lactamase"/>
    <property type="match status" value="1"/>
</dbReference>
<evidence type="ECO:0000313" key="2">
    <source>
        <dbReference type="EMBL" id="MBP1990034.1"/>
    </source>
</evidence>
<dbReference type="PANTHER" id="PTHR43283:SF7">
    <property type="entry name" value="BETA-LACTAMASE-RELATED DOMAIN-CONTAINING PROTEIN"/>
    <property type="match status" value="1"/>
</dbReference>
<name>A0ABS4IR37_9BACL</name>
<dbReference type="Gene3D" id="3.40.710.10">
    <property type="entry name" value="DD-peptidase/beta-lactamase superfamily"/>
    <property type="match status" value="1"/>
</dbReference>
<dbReference type="Proteomes" id="UP001519287">
    <property type="component" value="Unassembled WGS sequence"/>
</dbReference>
<dbReference type="PANTHER" id="PTHR43283">
    <property type="entry name" value="BETA-LACTAMASE-RELATED"/>
    <property type="match status" value="1"/>
</dbReference>
<dbReference type="EMBL" id="JAGGLB010000003">
    <property type="protein sequence ID" value="MBP1990034.1"/>
    <property type="molecule type" value="Genomic_DNA"/>
</dbReference>
<gene>
    <name evidence="2" type="ORF">J2Z66_001632</name>
</gene>